<protein>
    <submittedName>
        <fullName evidence="2">Transcriptional regulator</fullName>
    </submittedName>
</protein>
<dbReference type="PANTHER" id="PTHR34580:SF1">
    <property type="entry name" value="PROTEIN PAFC"/>
    <property type="match status" value="1"/>
</dbReference>
<dbReference type="EMBL" id="FCOJ02000013">
    <property type="protein sequence ID" value="SAK57081.1"/>
    <property type="molecule type" value="Genomic_DNA"/>
</dbReference>
<comment type="caution">
    <text evidence="2">The sequence shown here is derived from an EMBL/GenBank/DDBJ whole genome shotgun (WGS) entry which is preliminary data.</text>
</comment>
<dbReference type="RefSeq" id="WP_086967277.1">
    <property type="nucleotide sequence ID" value="NZ_FCOJ02000013.1"/>
</dbReference>
<evidence type="ECO:0000259" key="1">
    <source>
        <dbReference type="Pfam" id="PF25583"/>
    </source>
</evidence>
<sequence>MTSSLDEAILRVLPTERDATAWLSTPEIRRRLEERGHRVGYTKKVQRHLTALEADARVVSIINGRELMWQRKPWLHGLQEGVGLMSASEAVAFHILQRFAGNKLPNAVTKDIDPLFKAAEARLSQENDNHQDDSRVYRAWGDKIDSVDGAFTLIRPKLRPEIFQTVVTATFFERELLVQYRAAYKGEQKEQKEQKDEEKGEPRTKTLWPLALVESAGVMYMVAQDPSHPPRPEKGETEWRRALYRLDRIRSVKESGESFSYPDDFKLRKYIETQQVFDFLPEPPVLLELAFEGSAGNQLRESPMSKDQQIDTLADGRMKVTGTVTPSLKLRWWLRALGAGVEILAPQGLRDEFAEDFAKLANRYRTA</sequence>
<dbReference type="STRING" id="1777143.AWB82_02335"/>
<name>A0A158AGU4_9BURK</name>
<dbReference type="Proteomes" id="UP000054596">
    <property type="component" value="Unassembled WGS sequence"/>
</dbReference>
<dbReference type="PROSITE" id="PS52050">
    <property type="entry name" value="WYL"/>
    <property type="match status" value="1"/>
</dbReference>
<dbReference type="PANTHER" id="PTHR34580">
    <property type="match status" value="1"/>
</dbReference>
<proteinExistence type="predicted"/>
<keyword evidence="3" id="KW-1185">Reference proteome</keyword>
<gene>
    <name evidence="2" type="ORF">AWB82_02335</name>
</gene>
<evidence type="ECO:0000313" key="3">
    <source>
        <dbReference type="Proteomes" id="UP000054596"/>
    </source>
</evidence>
<dbReference type="AlphaFoldDB" id="A0A158AGU4"/>
<feature type="domain" description="WCX" evidence="1">
    <location>
        <begin position="284"/>
        <end position="361"/>
    </location>
</feature>
<dbReference type="Pfam" id="PF25583">
    <property type="entry name" value="WCX"/>
    <property type="match status" value="1"/>
</dbReference>
<reference evidence="2" key="1">
    <citation type="submission" date="2016-01" db="EMBL/GenBank/DDBJ databases">
        <authorList>
            <person name="Peeters C."/>
        </authorList>
    </citation>
    <scope>NUCLEOTIDE SEQUENCE [LARGE SCALE GENOMIC DNA]</scope>
    <source>
        <strain evidence="2">LMG 29325</strain>
    </source>
</reference>
<organism evidence="2 3">
    <name type="scientific">Caballeronia glebae</name>
    <dbReference type="NCBI Taxonomy" id="1777143"/>
    <lineage>
        <taxon>Bacteria</taxon>
        <taxon>Pseudomonadati</taxon>
        <taxon>Pseudomonadota</taxon>
        <taxon>Betaproteobacteria</taxon>
        <taxon>Burkholderiales</taxon>
        <taxon>Burkholderiaceae</taxon>
        <taxon>Caballeronia</taxon>
    </lineage>
</organism>
<accession>A0A158AGU4</accession>
<dbReference type="InterPro" id="IPR051534">
    <property type="entry name" value="CBASS_pafABC_assoc_protein"/>
</dbReference>
<dbReference type="InterPro" id="IPR057727">
    <property type="entry name" value="WCX_dom"/>
</dbReference>
<dbReference type="OrthoDB" id="8595817at2"/>
<evidence type="ECO:0000313" key="2">
    <source>
        <dbReference type="EMBL" id="SAK57081.1"/>
    </source>
</evidence>